<feature type="region of interest" description="Disordered" evidence="2">
    <location>
        <begin position="738"/>
        <end position="783"/>
    </location>
</feature>
<dbReference type="InterPro" id="IPR007219">
    <property type="entry name" value="XnlR_reg_dom"/>
</dbReference>
<dbReference type="Pfam" id="PF04082">
    <property type="entry name" value="Fungal_trans"/>
    <property type="match status" value="1"/>
</dbReference>
<dbReference type="GO" id="GO:0008270">
    <property type="term" value="F:zinc ion binding"/>
    <property type="evidence" value="ECO:0007669"/>
    <property type="project" value="InterPro"/>
</dbReference>
<evidence type="ECO:0000256" key="2">
    <source>
        <dbReference type="SAM" id="MobiDB-lite"/>
    </source>
</evidence>
<dbReference type="AlphaFoldDB" id="A0A9P7FW16"/>
<reference evidence="4" key="1">
    <citation type="submission" date="2021-02" db="EMBL/GenBank/DDBJ databases">
        <authorList>
            <person name="Nieuwenhuis M."/>
            <person name="Van De Peppel L.J.J."/>
        </authorList>
    </citation>
    <scope>NUCLEOTIDE SEQUENCE</scope>
    <source>
        <strain evidence="4">D49</strain>
    </source>
</reference>
<keyword evidence="5" id="KW-1185">Reference proteome</keyword>
<dbReference type="GO" id="GO:0003677">
    <property type="term" value="F:DNA binding"/>
    <property type="evidence" value="ECO:0007669"/>
    <property type="project" value="InterPro"/>
</dbReference>
<dbReference type="EMBL" id="JABCKI010005722">
    <property type="protein sequence ID" value="KAG5639399.1"/>
    <property type="molecule type" value="Genomic_DNA"/>
</dbReference>
<feature type="region of interest" description="Disordered" evidence="2">
    <location>
        <begin position="214"/>
        <end position="237"/>
    </location>
</feature>
<dbReference type="CDD" id="cd12148">
    <property type="entry name" value="fungal_TF_MHR"/>
    <property type="match status" value="1"/>
</dbReference>
<dbReference type="PANTHER" id="PTHR46910">
    <property type="entry name" value="TRANSCRIPTION FACTOR PDR1"/>
    <property type="match status" value="1"/>
</dbReference>
<dbReference type="InterPro" id="IPR050987">
    <property type="entry name" value="AtrR-like"/>
</dbReference>
<evidence type="ECO:0000313" key="4">
    <source>
        <dbReference type="EMBL" id="KAG5639399.1"/>
    </source>
</evidence>
<accession>A0A9P7FW16</accession>
<name>A0A9P7FW16_9AGAR</name>
<feature type="domain" description="Xylanolytic transcriptional activator regulatory" evidence="3">
    <location>
        <begin position="357"/>
        <end position="430"/>
    </location>
</feature>
<feature type="region of interest" description="Disordered" evidence="2">
    <location>
        <begin position="85"/>
        <end position="132"/>
    </location>
</feature>
<dbReference type="GO" id="GO:0006351">
    <property type="term" value="P:DNA-templated transcription"/>
    <property type="evidence" value="ECO:0007669"/>
    <property type="project" value="InterPro"/>
</dbReference>
<dbReference type="SMART" id="SM00906">
    <property type="entry name" value="Fungal_trans"/>
    <property type="match status" value="1"/>
</dbReference>
<reference evidence="4" key="2">
    <citation type="submission" date="2021-10" db="EMBL/GenBank/DDBJ databases">
        <title>Phylogenomics reveals ancestral predisposition of the termite-cultivated fungus Termitomyces towards a domesticated lifestyle.</title>
        <authorList>
            <person name="Auxier B."/>
            <person name="Grum-Grzhimaylo A."/>
            <person name="Cardenas M.E."/>
            <person name="Lodge J.D."/>
            <person name="Laessoe T."/>
            <person name="Pedersen O."/>
            <person name="Smith M.E."/>
            <person name="Kuyper T.W."/>
            <person name="Franco-Molano E.A."/>
            <person name="Baroni T.J."/>
            <person name="Aanen D.K."/>
        </authorList>
    </citation>
    <scope>NUCLEOTIDE SEQUENCE</scope>
    <source>
        <strain evidence="4">D49</strain>
    </source>
</reference>
<feature type="region of interest" description="Disordered" evidence="2">
    <location>
        <begin position="696"/>
        <end position="724"/>
    </location>
</feature>
<evidence type="ECO:0000259" key="3">
    <source>
        <dbReference type="SMART" id="SM00906"/>
    </source>
</evidence>
<dbReference type="PANTHER" id="PTHR46910:SF38">
    <property type="entry name" value="ZN(2)-C6 FUNGAL-TYPE DOMAIN-CONTAINING PROTEIN"/>
    <property type="match status" value="1"/>
</dbReference>
<dbReference type="Proteomes" id="UP000717328">
    <property type="component" value="Unassembled WGS sequence"/>
</dbReference>
<evidence type="ECO:0000256" key="1">
    <source>
        <dbReference type="ARBA" id="ARBA00023242"/>
    </source>
</evidence>
<evidence type="ECO:0000313" key="5">
    <source>
        <dbReference type="Proteomes" id="UP000717328"/>
    </source>
</evidence>
<gene>
    <name evidence="4" type="ORF">H0H81_002931</name>
</gene>
<dbReference type="GO" id="GO:0003700">
    <property type="term" value="F:DNA-binding transcription factor activity"/>
    <property type="evidence" value="ECO:0007669"/>
    <property type="project" value="InterPro"/>
</dbReference>
<dbReference type="OrthoDB" id="4456959at2759"/>
<keyword evidence="1" id="KW-0539">Nucleus</keyword>
<feature type="compositionally biased region" description="Basic and acidic residues" evidence="2">
    <location>
        <begin position="97"/>
        <end position="106"/>
    </location>
</feature>
<proteinExistence type="predicted"/>
<comment type="caution">
    <text evidence="4">The sequence shown here is derived from an EMBL/GenBank/DDBJ whole genome shotgun (WGS) entry which is preliminary data.</text>
</comment>
<protein>
    <recommendedName>
        <fullName evidence="3">Xylanolytic transcriptional activator regulatory domain-containing protein</fullName>
    </recommendedName>
</protein>
<feature type="region of interest" description="Disordered" evidence="2">
    <location>
        <begin position="881"/>
        <end position="900"/>
    </location>
</feature>
<organism evidence="4 5">
    <name type="scientific">Sphagnurus paluster</name>
    <dbReference type="NCBI Taxonomy" id="117069"/>
    <lineage>
        <taxon>Eukaryota</taxon>
        <taxon>Fungi</taxon>
        <taxon>Dikarya</taxon>
        <taxon>Basidiomycota</taxon>
        <taxon>Agaricomycotina</taxon>
        <taxon>Agaricomycetes</taxon>
        <taxon>Agaricomycetidae</taxon>
        <taxon>Agaricales</taxon>
        <taxon>Tricholomatineae</taxon>
        <taxon>Lyophyllaceae</taxon>
        <taxon>Sphagnurus</taxon>
    </lineage>
</organism>
<feature type="region of interest" description="Disordered" evidence="2">
    <location>
        <begin position="840"/>
        <end position="859"/>
    </location>
</feature>
<sequence length="900" mass="100894">MPVVAEKLNAMAPKCPIISAQTVSSQKSPVLIWKPPSPVAHPKRTPAHAHHFIYLILAHSYVTGLEDRMEALEALLKQLRPDEDFSQELGPPVLRGSWKDPDEPRHLMRSSSSDFGQPEHKAIPRSSTGGAHRRTTHLLFDQQGFSSSEESNFDLLEIENLSGTVQKLTLRGDESLAAEPPDAQPRFHGRSSAISLIEAAQRFKMMHLLDSIDGSNDHARRGTPDSAVSDPNATAGSSIRRPEFWAMPLREREWEDMNIDSPELISSVLAEFPPPDLSIELVKLYFSQVNSRFPLLHRPTFERQWKEKLHHTNVWFAAVCLGIFCVASRWSNDVRVIPEGALTETGEPDWSLAGWKYCDMGKVGIRKAQDVGAHRKKVYHSEPSVDEELWKRAFWCLIVFDRVECTLLGRGCGVGEEDFDVGLPLEVDDEYWETDDPSECFKQPKGIPAQVSVFNQVIKLSQMMAFAIKTLYAVDKSKIFFGLGPSAWRKEVVDQMDGALQEWLEGVPEHLQWSKQREGSTHMVDAATLQSTYHLIEMLIYQAFIPSPYSRTGALGATPPPSRQSLLPFSALDKCVEAARSCARICETQTLQSLLSWPIYIYAAQVCSSMLLVKIWDIKMQEKTMRAQGLEDIKPPIQVIEPLMADVKVFLRILEWAEPRWGFIRAFLQDLRACLPGAPGFGTTCYPEIPVRGRPRISEHVVPPSTKSGVPASHSPHRPWQWDQSPGLARIRTSFEQSRPTYGQSGGLSYDYSSPAEQLQRPREHTDVPLLKPGSAHSSYDSDYTPLLDDSLTLPSPFDQMKALYPGGAAASASPLPFLPHQAQRSLPYLSSAMRQVPFAPSDRNRNHRHRTGDGGLQYDINMVFDPQDSHQSLDDYPRAPGAIAPRSSTGTHYTDRTIF</sequence>